<sequence>MKPAQKYLLHTLCKRYHSTKLGTRHLAISAISRSSSTSEPFSLQNDMKIYASLVDELRKPQKDSKSQVSLSGKAFNEIKPIGDKIAESDRREVSWSSNYDPVTRSPFAKDVVHLLSLLDALLSSKNFARAENILVAIHPLLDQPEGFVSFMNKYLEAYAMEESSTIEELESFLAKMQKEFRAYPNDRTYAIMIAKSIDDKDTCKTYINKAKTSRRLIRRTLNHLDILTVEDLTRLFEEPSLEECHIPTDLIPLFQDVRSGQNPEGSEEEVPEYFKVDGKEAPMIEKDAAELRAVDSFGLKVIRHTLLGLESKTEIDLDKLFNDLDEDLKQHILHNSRSNKKRNYHEIYKTLKTPEDKRKFDEALDVFNESRQRELESKGIDAAREKWKHEFEDLQLRGGLPINKNLNVQLYQWYLDMLPFVQEEVDLCRKLLSNEILLSSLSGDEKKQMKDRSFYAPYLVLIPPKKLTVITILELLKLNSTGGIVDGMRTARAVISVGKAIELEYKSQSLVAAEKRFLTRKSKNSNRLRKLLRSRKPTVEDALNTEWDYPVYAKLGSVLTSLLLHVAKVQVTGTDPSTGKAVKGKQPAFHHTYQFVNGQRLGIIRLHKNLVRQLASNTLINSVQPQFLPMLLPPTDWSSHNNGGYKFTPSTLVRIKDSAETVAYVKAAAEANNLDDVYAGLNVLGRTPWTVNAKVLEVVSQCWNTGEAFLDIPPIVDEPELPAPLPFNAEPLEKVEYQKKVRHILNEAAAFRSQRCDTNYKLEIARAFVGEKMYFPHNVDFRGRAYPLAPHLNHLGNDLTRSLFLFWEGRELGERGLEWLKIHLANVYGMDKAPLKQRAEFVEANLENVFDSARDPLGGNRWWTKGDKPWQILGVCFELAEAYKLTDPTKYVSHCPVHQDGTCNGLQHYAALGGDVEGAKQVNLVPADRPQDVYKFVAGLVEKRLESEAEAGNKYAIFLKNKISRKVVKQTVMTNVYGVTFVGAVAQIEKQLTHLFEKDDFDSVTLYARYLTSLVFASMRELFEGAHLIQDWLGESAKRISKSVRIDYEEKSAKNANKPSHLSSVIWTTPLGLPCVQPYRATKRQIVSTNLQDITISDPFGATQVDSRKQLTAFPPNFIHSLDATHMLMTAAACGEQDLHFASVHDSYWTHAANVDVMSANIRDQFVRLHEENLIVKLRDEFERRYKGFLQVMSIPGDHEVALKIKAVRRKIVKDLGRALTVADEIYIEKKRQELLESPDAREVQMGKEMVSTVSVTEGYDLNAIAVSASSSKALQILAPLTFPEIPTRGSLDVGVVKESPYFFS</sequence>
<dbReference type="SMART" id="SM01311">
    <property type="entry name" value="RPOL_N"/>
    <property type="match status" value="1"/>
</dbReference>
<feature type="domain" description="DNA-directed RNA polymerase N-terminal" evidence="11">
    <location>
        <begin position="370"/>
        <end position="686"/>
    </location>
</feature>
<evidence type="ECO:0000256" key="9">
    <source>
        <dbReference type="ARBA" id="ARBA00048552"/>
    </source>
</evidence>
<dbReference type="SUPFAM" id="SSF56672">
    <property type="entry name" value="DNA/RNA polymerases"/>
    <property type="match status" value="1"/>
</dbReference>
<dbReference type="InterPro" id="IPR043502">
    <property type="entry name" value="DNA/RNA_pol_sf"/>
</dbReference>
<dbReference type="GO" id="GO:0001018">
    <property type="term" value="F:mitochondrial promoter sequence-specific DNA binding"/>
    <property type="evidence" value="ECO:0007669"/>
    <property type="project" value="TreeGrafter"/>
</dbReference>
<dbReference type="InterPro" id="IPR046950">
    <property type="entry name" value="DNA-dir_Rpol_C_phage-type"/>
</dbReference>
<comment type="similarity">
    <text evidence="2 10">Belongs to the phage and mitochondrial RNA polymerase family.</text>
</comment>
<dbReference type="InterPro" id="IPR002092">
    <property type="entry name" value="DNA-dir_Rpol_phage-type"/>
</dbReference>
<evidence type="ECO:0000259" key="11">
    <source>
        <dbReference type="SMART" id="SM01311"/>
    </source>
</evidence>
<name>A0A1L0BU60_9ASCO</name>
<dbReference type="FunFam" id="1.10.1320.10:FF:000005">
    <property type="entry name" value="DNA-directed RNA polymerase"/>
    <property type="match status" value="1"/>
</dbReference>
<dbReference type="FunFam" id="1.10.150.20:FF:000041">
    <property type="entry name" value="DNA-directed RNA polymerase"/>
    <property type="match status" value="1"/>
</dbReference>
<dbReference type="InterPro" id="IPR037159">
    <property type="entry name" value="RNA_POL_N_sf"/>
</dbReference>
<dbReference type="Gene3D" id="1.10.287.260">
    <property type="match status" value="1"/>
</dbReference>
<evidence type="ECO:0000313" key="13">
    <source>
        <dbReference type="Proteomes" id="UP000182259"/>
    </source>
</evidence>
<dbReference type="PANTHER" id="PTHR10102">
    <property type="entry name" value="DNA-DIRECTED RNA POLYMERASE, MITOCHONDRIAL"/>
    <property type="match status" value="1"/>
</dbReference>
<evidence type="ECO:0000256" key="1">
    <source>
        <dbReference type="ARBA" id="ARBA00004173"/>
    </source>
</evidence>
<comment type="subcellular location">
    <subcellularLocation>
        <location evidence="1">Mitochondrion</location>
    </subcellularLocation>
</comment>
<keyword evidence="7" id="KW-0496">Mitochondrion</keyword>
<accession>A0A1L0BU60</accession>
<dbReference type="Pfam" id="PF14700">
    <property type="entry name" value="RPOL_N"/>
    <property type="match status" value="1"/>
</dbReference>
<evidence type="ECO:0000256" key="4">
    <source>
        <dbReference type="ARBA" id="ARBA00022679"/>
    </source>
</evidence>
<evidence type="ECO:0000256" key="6">
    <source>
        <dbReference type="ARBA" id="ARBA00022946"/>
    </source>
</evidence>
<reference evidence="12 13" key="1">
    <citation type="submission" date="2016-10" db="EMBL/GenBank/DDBJ databases">
        <authorList>
            <person name="de Groot N.N."/>
        </authorList>
    </citation>
    <scope>NUCLEOTIDE SEQUENCE [LARGE SCALE GENOMIC DNA]</scope>
    <source>
        <strain evidence="12 13">PYCC 4715</strain>
    </source>
</reference>
<keyword evidence="8 10" id="KW-0804">Transcription</keyword>
<dbReference type="PROSITE" id="PS00900">
    <property type="entry name" value="RNA_POL_PHAGE_1"/>
    <property type="match status" value="1"/>
</dbReference>
<evidence type="ECO:0000256" key="10">
    <source>
        <dbReference type="RuleBase" id="RU003805"/>
    </source>
</evidence>
<evidence type="ECO:0000256" key="5">
    <source>
        <dbReference type="ARBA" id="ARBA00022695"/>
    </source>
</evidence>
<dbReference type="GO" id="GO:0034245">
    <property type="term" value="C:mitochondrial DNA-directed RNA polymerase complex"/>
    <property type="evidence" value="ECO:0007669"/>
    <property type="project" value="UniProtKB-ARBA"/>
</dbReference>
<evidence type="ECO:0000313" key="12">
    <source>
        <dbReference type="EMBL" id="SGZ53810.1"/>
    </source>
</evidence>
<dbReference type="InterPro" id="IPR024075">
    <property type="entry name" value="DNA-dir_RNA_pol_helix_hairp_sf"/>
</dbReference>
<dbReference type="InterPro" id="IPR029262">
    <property type="entry name" value="RPOL_N"/>
</dbReference>
<proteinExistence type="inferred from homology"/>
<comment type="function">
    <text evidence="10">DNA-dependent RNA polymerase catalyzes the transcription of DNA into RNA using the four ribonucleoside triphosphates as substrates.</text>
</comment>
<organism evidence="12 13">
    <name type="scientific">Sungouiella intermedia</name>
    <dbReference type="NCBI Taxonomy" id="45354"/>
    <lineage>
        <taxon>Eukaryota</taxon>
        <taxon>Fungi</taxon>
        <taxon>Dikarya</taxon>
        <taxon>Ascomycota</taxon>
        <taxon>Saccharomycotina</taxon>
        <taxon>Pichiomycetes</taxon>
        <taxon>Metschnikowiaceae</taxon>
        <taxon>Sungouiella</taxon>
    </lineage>
</organism>
<dbReference type="Gene3D" id="1.10.287.280">
    <property type="match status" value="1"/>
</dbReference>
<keyword evidence="4 10" id="KW-0808">Transferase</keyword>
<dbReference type="GO" id="GO:0003899">
    <property type="term" value="F:DNA-directed RNA polymerase activity"/>
    <property type="evidence" value="ECO:0007669"/>
    <property type="project" value="UniProtKB-EC"/>
</dbReference>
<keyword evidence="5 10" id="KW-0548">Nucleotidyltransferase</keyword>
<dbReference type="EMBL" id="LT635766">
    <property type="protein sequence ID" value="SGZ53810.1"/>
    <property type="molecule type" value="Genomic_DNA"/>
</dbReference>
<dbReference type="Proteomes" id="UP000182259">
    <property type="component" value="Chromosome III"/>
</dbReference>
<gene>
    <name evidence="12" type="ORF">SAMEA4029009_CIC11G00000000387</name>
</gene>
<keyword evidence="3 10" id="KW-0240">DNA-directed RNA polymerase</keyword>
<evidence type="ECO:0000256" key="3">
    <source>
        <dbReference type="ARBA" id="ARBA00022478"/>
    </source>
</evidence>
<dbReference type="GO" id="GO:0006390">
    <property type="term" value="P:mitochondrial transcription"/>
    <property type="evidence" value="ECO:0007669"/>
    <property type="project" value="TreeGrafter"/>
</dbReference>
<keyword evidence="6" id="KW-0809">Transit peptide</keyword>
<dbReference type="Gene3D" id="1.10.1320.10">
    <property type="entry name" value="DNA-directed RNA polymerase, N-terminal domain"/>
    <property type="match status" value="1"/>
</dbReference>
<dbReference type="PANTHER" id="PTHR10102:SF0">
    <property type="entry name" value="DNA-DIRECTED RNA POLYMERASE, MITOCHONDRIAL"/>
    <property type="match status" value="1"/>
</dbReference>
<evidence type="ECO:0000256" key="7">
    <source>
        <dbReference type="ARBA" id="ARBA00023128"/>
    </source>
</evidence>
<evidence type="ECO:0000256" key="2">
    <source>
        <dbReference type="ARBA" id="ARBA00009493"/>
    </source>
</evidence>
<comment type="catalytic activity">
    <reaction evidence="9 10">
        <text>RNA(n) + a ribonucleoside 5'-triphosphate = RNA(n+1) + diphosphate</text>
        <dbReference type="Rhea" id="RHEA:21248"/>
        <dbReference type="Rhea" id="RHEA-COMP:14527"/>
        <dbReference type="Rhea" id="RHEA-COMP:17342"/>
        <dbReference type="ChEBI" id="CHEBI:33019"/>
        <dbReference type="ChEBI" id="CHEBI:61557"/>
        <dbReference type="ChEBI" id="CHEBI:140395"/>
        <dbReference type="EC" id="2.7.7.6"/>
    </reaction>
</comment>
<dbReference type="PROSITE" id="PS00489">
    <property type="entry name" value="RNA_POL_PHAGE_2"/>
    <property type="match status" value="1"/>
</dbReference>
<evidence type="ECO:0000256" key="8">
    <source>
        <dbReference type="ARBA" id="ARBA00023163"/>
    </source>
</evidence>
<dbReference type="Gene3D" id="1.10.150.20">
    <property type="entry name" value="5' to 3' exonuclease, C-terminal subdomain"/>
    <property type="match status" value="1"/>
</dbReference>
<dbReference type="FunFam" id="1.10.287.280:FF:000001">
    <property type="entry name" value="DNA-directed RNA polymerase"/>
    <property type="match status" value="1"/>
</dbReference>
<dbReference type="EC" id="2.7.7.6" evidence="10"/>
<dbReference type="Pfam" id="PF00940">
    <property type="entry name" value="RNA_pol"/>
    <property type="match status" value="1"/>
</dbReference>
<protein>
    <recommendedName>
        <fullName evidence="10">DNA-directed RNA polymerase</fullName>
        <ecNumber evidence="10">2.7.7.6</ecNumber>
    </recommendedName>
</protein>